<evidence type="ECO:0000256" key="7">
    <source>
        <dbReference type="RuleBase" id="RU368123"/>
    </source>
</evidence>
<dbReference type="AlphaFoldDB" id="A0A316V5M0"/>
<keyword evidence="7" id="KW-0812">Transmembrane</keyword>
<dbReference type="RefSeq" id="XP_025353118.1">
    <property type="nucleotide sequence ID" value="XM_025501103.1"/>
</dbReference>
<comment type="pathway">
    <text evidence="2 7">Energy metabolism; oxidative phosphorylation.</text>
</comment>
<keyword evidence="9" id="KW-1185">Reference proteome</keyword>
<gene>
    <name evidence="8" type="ORF">FA14DRAFT_181493</name>
</gene>
<dbReference type="InterPro" id="IPR004202">
    <property type="entry name" value="COX7C/Cox8"/>
</dbReference>
<comment type="subunit">
    <text evidence="7">Component of the cytochrome c oxidase (complex IV, CIV), a multisubunit enzyme composed of a catalytic core of 3 subunits and several supernumerary subunits. The complex exists as a monomer or a dimer and forms supercomplexes (SCs) in the inner mitochondrial membrane with ubiquinol-cytochrome c oxidoreductase (cytochrome b-c1 complex, complex III, CIII).</text>
</comment>
<proteinExistence type="inferred from homology"/>
<dbReference type="GO" id="GO:0005743">
    <property type="term" value="C:mitochondrial inner membrane"/>
    <property type="evidence" value="ECO:0007669"/>
    <property type="project" value="UniProtKB-SubCell"/>
</dbReference>
<dbReference type="Pfam" id="PF02935">
    <property type="entry name" value="COX7C"/>
    <property type="match status" value="1"/>
</dbReference>
<dbReference type="UniPathway" id="UPA00705"/>
<evidence type="ECO:0000256" key="4">
    <source>
        <dbReference type="ARBA" id="ARBA00022792"/>
    </source>
</evidence>
<evidence type="ECO:0000256" key="5">
    <source>
        <dbReference type="ARBA" id="ARBA00023128"/>
    </source>
</evidence>
<evidence type="ECO:0000256" key="6">
    <source>
        <dbReference type="ARBA" id="ARBA00023136"/>
    </source>
</evidence>
<sequence>MVSSVLASRAIPMAARSMRGVRYAHVENTFETAVPFKTGTKHKTRLMVGVFSFCALGYSLPFIATRFQIKKSG</sequence>
<evidence type="ECO:0000313" key="8">
    <source>
        <dbReference type="EMBL" id="PWN32816.1"/>
    </source>
</evidence>
<comment type="function">
    <text evidence="7">Component of the cytochrome c oxidase, the last enzyme in the mitochondrial electron transport chain which drives oxidative phosphorylation. The respiratory chain contains 3 multisubunit complexes succinate dehydrogenase (complex II, CII), ubiquinol-cytochrome c oxidoreductase (cytochrome b-c1 complex, complex III, CIII) and cytochrome c oxidase (complex IV, CIV), that cooperate to transfer electrons derived from NADH and succinate to molecular oxygen, creating an electrochemical gradient over the inner membrane that drives transmembrane transport and the ATP synthase. Cytochrome c oxidase is the component of the respiratory chain that catalyzes the reduction of oxygen to water. Electrons originating from reduced cytochrome c in the intermembrane space (IMS) are transferred via the dinuclear copper A center (CU(A)) of subunit 2 and heme A of subunit 1 to the active site in subunit 1, a binuclear center (BNC) formed by heme A3 and copper B (CU(B)). The BNC reduces molecular oxygen to 2 water molecules using 4 electrons from cytochrome c in the IMS and 4 protons from the mitochondrial matrix.</text>
</comment>
<keyword evidence="5 7" id="KW-0496">Mitochondrion</keyword>
<dbReference type="SUPFAM" id="SSF81427">
    <property type="entry name" value="Mitochondrial cytochrome c oxidase subunit VIIc (aka VIIIa)"/>
    <property type="match status" value="1"/>
</dbReference>
<feature type="transmembrane region" description="Helical" evidence="7">
    <location>
        <begin position="46"/>
        <end position="64"/>
    </location>
</feature>
<comment type="similarity">
    <text evidence="3 7">Belongs to the cytochrome c oxidase VIIc family.</text>
</comment>
<dbReference type="InterPro" id="IPR036636">
    <property type="entry name" value="COX7C/Cox8_sf"/>
</dbReference>
<dbReference type="STRING" id="1280837.A0A316V5M0"/>
<evidence type="ECO:0000256" key="2">
    <source>
        <dbReference type="ARBA" id="ARBA00004673"/>
    </source>
</evidence>
<comment type="subcellular location">
    <subcellularLocation>
        <location evidence="1 7">Mitochondrion inner membrane</location>
        <topology evidence="1 7">Single-pass membrane protein</topology>
    </subcellularLocation>
</comment>
<organism evidence="8 9">
    <name type="scientific">Meira miltonrushii</name>
    <dbReference type="NCBI Taxonomy" id="1280837"/>
    <lineage>
        <taxon>Eukaryota</taxon>
        <taxon>Fungi</taxon>
        <taxon>Dikarya</taxon>
        <taxon>Basidiomycota</taxon>
        <taxon>Ustilaginomycotina</taxon>
        <taxon>Exobasidiomycetes</taxon>
        <taxon>Exobasidiales</taxon>
        <taxon>Brachybasidiaceae</taxon>
        <taxon>Meira</taxon>
    </lineage>
</organism>
<name>A0A316V5M0_9BASI</name>
<dbReference type="OrthoDB" id="9974841at2759"/>
<dbReference type="GeneID" id="37022884"/>
<dbReference type="EMBL" id="KZ819605">
    <property type="protein sequence ID" value="PWN32816.1"/>
    <property type="molecule type" value="Genomic_DNA"/>
</dbReference>
<dbReference type="Gene3D" id="4.10.49.10">
    <property type="entry name" value="Cytochrome c oxidase subunit VIIc"/>
    <property type="match status" value="1"/>
</dbReference>
<dbReference type="InParanoid" id="A0A316V5M0"/>
<evidence type="ECO:0000256" key="3">
    <source>
        <dbReference type="ARBA" id="ARBA00010514"/>
    </source>
</evidence>
<keyword evidence="6 7" id="KW-0472">Membrane</keyword>
<keyword evidence="7" id="KW-1133">Transmembrane helix</keyword>
<keyword evidence="7" id="KW-0809">Transit peptide</keyword>
<keyword evidence="4 7" id="KW-0999">Mitochondrion inner membrane</keyword>
<accession>A0A316V5M0</accession>
<reference evidence="8 9" key="1">
    <citation type="journal article" date="2018" name="Mol. Biol. Evol.">
        <title>Broad Genomic Sampling Reveals a Smut Pathogenic Ancestry of the Fungal Clade Ustilaginomycotina.</title>
        <authorList>
            <person name="Kijpornyongpan T."/>
            <person name="Mondo S.J."/>
            <person name="Barry K."/>
            <person name="Sandor L."/>
            <person name="Lee J."/>
            <person name="Lipzen A."/>
            <person name="Pangilinan J."/>
            <person name="LaButti K."/>
            <person name="Hainaut M."/>
            <person name="Henrissat B."/>
            <person name="Grigoriev I.V."/>
            <person name="Spatafora J.W."/>
            <person name="Aime M.C."/>
        </authorList>
    </citation>
    <scope>NUCLEOTIDE SEQUENCE [LARGE SCALE GENOMIC DNA]</scope>
    <source>
        <strain evidence="8 9">MCA 3882</strain>
    </source>
</reference>
<protein>
    <recommendedName>
        <fullName evidence="7">Cytochrome c oxidase subunit 8, mitochondrial</fullName>
    </recommendedName>
    <alternativeName>
        <fullName evidence="7">Cytochrome c oxidase polypeptide VIII</fullName>
    </alternativeName>
</protein>
<evidence type="ECO:0000313" key="9">
    <source>
        <dbReference type="Proteomes" id="UP000245771"/>
    </source>
</evidence>
<dbReference type="GO" id="GO:0045277">
    <property type="term" value="C:respiratory chain complex IV"/>
    <property type="evidence" value="ECO:0007669"/>
    <property type="project" value="UniProtKB-UniRule"/>
</dbReference>
<dbReference type="GO" id="GO:0006123">
    <property type="term" value="P:mitochondrial electron transport, cytochrome c to oxygen"/>
    <property type="evidence" value="ECO:0007669"/>
    <property type="project" value="UniProtKB-UniRule"/>
</dbReference>
<dbReference type="Proteomes" id="UP000245771">
    <property type="component" value="Unassembled WGS sequence"/>
</dbReference>
<evidence type="ECO:0000256" key="1">
    <source>
        <dbReference type="ARBA" id="ARBA00004434"/>
    </source>
</evidence>